<evidence type="ECO:0000313" key="2">
    <source>
        <dbReference type="Proteomes" id="UP000594638"/>
    </source>
</evidence>
<evidence type="ECO:0000313" key="1">
    <source>
        <dbReference type="EMBL" id="CAA3027463.1"/>
    </source>
</evidence>
<accession>A0A8S0V2M0</accession>
<reference evidence="1 2" key="1">
    <citation type="submission" date="2019-12" db="EMBL/GenBank/DDBJ databases">
        <authorList>
            <person name="Alioto T."/>
            <person name="Alioto T."/>
            <person name="Gomez Garrido J."/>
        </authorList>
    </citation>
    <scope>NUCLEOTIDE SEQUENCE [LARGE SCALE GENOMIC DNA]</scope>
</reference>
<dbReference type="EMBL" id="CACTIH010009206">
    <property type="protein sequence ID" value="CAA3027463.1"/>
    <property type="molecule type" value="Genomic_DNA"/>
</dbReference>
<protein>
    <submittedName>
        <fullName evidence="1">Uncharacterized protein</fullName>
    </submittedName>
</protein>
<dbReference type="AlphaFoldDB" id="A0A8S0V2M0"/>
<proteinExistence type="predicted"/>
<dbReference type="Gramene" id="OE9A064740T1">
    <property type="protein sequence ID" value="OE9A064740C1"/>
    <property type="gene ID" value="OE9A064740"/>
</dbReference>
<comment type="caution">
    <text evidence="1">The sequence shown here is derived from an EMBL/GenBank/DDBJ whole genome shotgun (WGS) entry which is preliminary data.</text>
</comment>
<gene>
    <name evidence="1" type="ORF">OLEA9_A064740</name>
</gene>
<organism evidence="1 2">
    <name type="scientific">Olea europaea subsp. europaea</name>
    <dbReference type="NCBI Taxonomy" id="158383"/>
    <lineage>
        <taxon>Eukaryota</taxon>
        <taxon>Viridiplantae</taxon>
        <taxon>Streptophyta</taxon>
        <taxon>Embryophyta</taxon>
        <taxon>Tracheophyta</taxon>
        <taxon>Spermatophyta</taxon>
        <taxon>Magnoliopsida</taxon>
        <taxon>eudicotyledons</taxon>
        <taxon>Gunneridae</taxon>
        <taxon>Pentapetalae</taxon>
        <taxon>asterids</taxon>
        <taxon>lamiids</taxon>
        <taxon>Lamiales</taxon>
        <taxon>Oleaceae</taxon>
        <taxon>Oleeae</taxon>
        <taxon>Olea</taxon>
    </lineage>
</organism>
<keyword evidence="2" id="KW-1185">Reference proteome</keyword>
<sequence length="61" mass="6479">MDALSFSSDSSSDSWGVASCISSSASSSAHQPLLKKRRVQELQMKLPSLSRVIVDAVGSPR</sequence>
<dbReference type="Proteomes" id="UP000594638">
    <property type="component" value="Unassembled WGS sequence"/>
</dbReference>
<name>A0A8S0V2M0_OLEEU</name>